<dbReference type="PANTHER" id="PTHR46445">
    <property type="entry name" value="RNA POLYMERASE II DEGRADATION FACTOR-LIKE PROTEIN (DUF1296)"/>
    <property type="match status" value="1"/>
</dbReference>
<evidence type="ECO:0000313" key="3">
    <source>
        <dbReference type="Proteomes" id="UP000287651"/>
    </source>
</evidence>
<gene>
    <name evidence="2" type="ORF">B296_00002954</name>
</gene>
<feature type="region of interest" description="Disordered" evidence="1">
    <location>
        <begin position="35"/>
        <end position="54"/>
    </location>
</feature>
<reference evidence="2 3" key="1">
    <citation type="journal article" date="2014" name="Agronomy (Basel)">
        <title>A Draft Genome Sequence for Ensete ventricosum, the Drought-Tolerant Tree Against Hunger.</title>
        <authorList>
            <person name="Harrison J."/>
            <person name="Moore K.A."/>
            <person name="Paszkiewicz K."/>
            <person name="Jones T."/>
            <person name="Grant M."/>
            <person name="Ambacheew D."/>
            <person name="Muzemil S."/>
            <person name="Studholme D.J."/>
        </authorList>
    </citation>
    <scope>NUCLEOTIDE SEQUENCE [LARGE SCALE GENOMIC DNA]</scope>
</reference>
<organism evidence="2 3">
    <name type="scientific">Ensete ventricosum</name>
    <name type="common">Abyssinian banana</name>
    <name type="synonym">Musa ensete</name>
    <dbReference type="NCBI Taxonomy" id="4639"/>
    <lineage>
        <taxon>Eukaryota</taxon>
        <taxon>Viridiplantae</taxon>
        <taxon>Streptophyta</taxon>
        <taxon>Embryophyta</taxon>
        <taxon>Tracheophyta</taxon>
        <taxon>Spermatophyta</taxon>
        <taxon>Magnoliopsida</taxon>
        <taxon>Liliopsida</taxon>
        <taxon>Zingiberales</taxon>
        <taxon>Musaceae</taxon>
        <taxon>Ensete</taxon>
    </lineage>
</organism>
<dbReference type="Proteomes" id="UP000287651">
    <property type="component" value="Unassembled WGS sequence"/>
</dbReference>
<protein>
    <submittedName>
        <fullName evidence="2">Uncharacterized protein</fullName>
    </submittedName>
</protein>
<dbReference type="AlphaFoldDB" id="A0A427ABR8"/>
<evidence type="ECO:0000313" key="2">
    <source>
        <dbReference type="EMBL" id="RRT73684.1"/>
    </source>
</evidence>
<accession>A0A427ABR8</accession>
<dbReference type="EMBL" id="AMZH03003019">
    <property type="protein sequence ID" value="RRT73684.1"/>
    <property type="molecule type" value="Genomic_DNA"/>
</dbReference>
<evidence type="ECO:0000256" key="1">
    <source>
        <dbReference type="SAM" id="MobiDB-lite"/>
    </source>
</evidence>
<comment type="caution">
    <text evidence="2">The sequence shown here is derived from an EMBL/GenBank/DDBJ whole genome shotgun (WGS) entry which is preliminary data.</text>
</comment>
<dbReference type="PANTHER" id="PTHR46445:SF3">
    <property type="entry name" value="RNA POLYMERASE II DEGRADATION FACTOR-LIKE PROTEIN (DUF1296)-RELATED"/>
    <property type="match status" value="1"/>
</dbReference>
<proteinExistence type="predicted"/>
<name>A0A427ABR8_ENSVE</name>
<sequence length="176" mass="19404">MWTACYRAVPLGSGCFCPLPREIEPSLANFERYQRRREKEEEGEEENLKISSPYPSPSGDFFSLRGEKKRLPAWGKGTRRCSFPAGDVRVQISSVAVNLGQLSLHEDRSTNTIEANPSVIIPDHLRVTNADCAHLSFGSFVSGTFSGSFPTKPLKNNLEVAPVVADASMIEDSDAR</sequence>